<dbReference type="Proteomes" id="UP000596247">
    <property type="component" value="Chromosome"/>
</dbReference>
<sequence>MTNKRSVSLETSIQLRKAINTSIDSIKQEVLELETEHKKETFLHYEIMGNKLHLVSEQIKQLKKILIWEGHLNGMTNKKLAEIFQYSPARICQILKEVKGQK</sequence>
<accession>A0A7R8MJR4</accession>
<reference evidence="1 2" key="1">
    <citation type="submission" date="2020-09" db="EMBL/GenBank/DDBJ databases">
        <authorList>
            <person name="Jameson E."/>
        </authorList>
    </citation>
    <scope>NUCLEOTIDE SEQUENCE [LARGE SCALE GENOMIC DNA]</scope>
</reference>
<proteinExistence type="predicted"/>
<name>A0A7R8MJR4_9CAUD</name>
<organism evidence="1 2">
    <name type="scientific">Klebsiella phage vB_KvM-Eowyn</name>
    <dbReference type="NCBI Taxonomy" id="2762819"/>
    <lineage>
        <taxon>Viruses</taxon>
        <taxon>Duplodnaviria</taxon>
        <taxon>Heunggongvirae</taxon>
        <taxon>Uroviricota</taxon>
        <taxon>Caudoviricetes</taxon>
        <taxon>Chimalliviridae</taxon>
        <taxon>Eowynvirus</taxon>
        <taxon>Eowynvirus eowyn</taxon>
    </lineage>
</organism>
<evidence type="ECO:0000313" key="1">
    <source>
        <dbReference type="EMBL" id="CAD5236287.1"/>
    </source>
</evidence>
<dbReference type="EMBL" id="LR881104">
    <property type="protein sequence ID" value="CAD5236287.1"/>
    <property type="molecule type" value="Genomic_DNA"/>
</dbReference>
<gene>
    <name evidence="1" type="ORF">LLCLJKAH_00298</name>
</gene>
<evidence type="ECO:0000313" key="2">
    <source>
        <dbReference type="Proteomes" id="UP000596247"/>
    </source>
</evidence>
<keyword evidence="2" id="KW-1185">Reference proteome</keyword>
<protein>
    <submittedName>
        <fullName evidence="1">Uncharacterized protein</fullName>
    </submittedName>
</protein>